<keyword evidence="2" id="KW-1003">Cell membrane</keyword>
<evidence type="ECO:0000256" key="6">
    <source>
        <dbReference type="SAM" id="MobiDB-lite"/>
    </source>
</evidence>
<dbReference type="EMBL" id="QYUM01000002">
    <property type="protein sequence ID" value="RJF93888.1"/>
    <property type="molecule type" value="Genomic_DNA"/>
</dbReference>
<feature type="region of interest" description="Disordered" evidence="6">
    <location>
        <begin position="442"/>
        <end position="467"/>
    </location>
</feature>
<evidence type="ECO:0000313" key="9">
    <source>
        <dbReference type="Proteomes" id="UP000286100"/>
    </source>
</evidence>
<evidence type="ECO:0000256" key="4">
    <source>
        <dbReference type="ARBA" id="ARBA00022989"/>
    </source>
</evidence>
<feature type="transmembrane region" description="Helical" evidence="7">
    <location>
        <begin position="414"/>
        <end position="435"/>
    </location>
</feature>
<evidence type="ECO:0000256" key="2">
    <source>
        <dbReference type="ARBA" id="ARBA00022475"/>
    </source>
</evidence>
<reference evidence="8 9" key="1">
    <citation type="submission" date="2018-09" db="EMBL/GenBank/DDBJ databases">
        <authorList>
            <person name="Zhu H."/>
        </authorList>
    </citation>
    <scope>NUCLEOTIDE SEQUENCE [LARGE SCALE GENOMIC DNA]</scope>
    <source>
        <strain evidence="8 9">K2R01-6</strain>
    </source>
</reference>
<dbReference type="InterPro" id="IPR050833">
    <property type="entry name" value="Poly_Biosynth_Transport"/>
</dbReference>
<evidence type="ECO:0000256" key="7">
    <source>
        <dbReference type="SAM" id="Phobius"/>
    </source>
</evidence>
<keyword evidence="3 7" id="KW-0812">Transmembrane</keyword>
<dbReference type="OrthoDB" id="493991at2"/>
<keyword evidence="5 7" id="KW-0472">Membrane</keyword>
<dbReference type="Pfam" id="PF01943">
    <property type="entry name" value="Polysacc_synt"/>
    <property type="match status" value="1"/>
</dbReference>
<sequence>MRLTDVRGVFQIFAAGPARQRFVNVGHLLSGNMVTLVLSFGAVALTARTLGPTQYGMLALIISFAQAMEMLVSFQTWQPVIRFGAGLEEAGRDDDFAALCKFGFLLDFSAAAASWIVALALMLAAGQFYGWSGEIYTLILIYSATLLFKVNGAPVGILRLTGRFRSVAYLQAVSMAVRLSLCVVAFLQGAGMLTFVLIWASTQILGSLLLIATSLRELARRGLKRVFHARVAGITERFPGIWGFTWSTNFSLTLWSSAQQLDTLLVGALADPAGAGLYHIAKRISKTFLQAGAQLQAVVYPEIARLWNTDKLGEFRRVVLQSEFMLAAFGLAAWAFIALFAGPLIRAFVGPEFAAAAPLLIVQMFAVTLALTSSIKRAALMSMGQARQLFVAVLVVVPIFHASAILLIPRMGPMGANLAHLIMATLWIIVLHVMFRRAFQRGSDGGSPSIAKGTRNQPLTSEEAPRG</sequence>
<name>A0A418WRK1_9SPHN</name>
<dbReference type="PANTHER" id="PTHR30250">
    <property type="entry name" value="PST FAMILY PREDICTED COLANIC ACID TRANSPORTER"/>
    <property type="match status" value="1"/>
</dbReference>
<dbReference type="GO" id="GO:0005886">
    <property type="term" value="C:plasma membrane"/>
    <property type="evidence" value="ECO:0007669"/>
    <property type="project" value="UniProtKB-SubCell"/>
</dbReference>
<feature type="transmembrane region" description="Helical" evidence="7">
    <location>
        <begin position="28"/>
        <end position="47"/>
    </location>
</feature>
<feature type="transmembrane region" description="Helical" evidence="7">
    <location>
        <begin position="355"/>
        <end position="375"/>
    </location>
</feature>
<dbReference type="InterPro" id="IPR002797">
    <property type="entry name" value="Polysacc_synth"/>
</dbReference>
<dbReference type="RefSeq" id="WP_119760400.1">
    <property type="nucleotide sequence ID" value="NZ_QYUM01000002.1"/>
</dbReference>
<evidence type="ECO:0000256" key="5">
    <source>
        <dbReference type="ARBA" id="ARBA00023136"/>
    </source>
</evidence>
<dbReference type="AlphaFoldDB" id="A0A418WRK1"/>
<dbReference type="PANTHER" id="PTHR30250:SF31">
    <property type="entry name" value="INNER MEMBRANE PROTEIN YGHQ"/>
    <property type="match status" value="1"/>
</dbReference>
<organism evidence="8 9">
    <name type="scientific">Sphingomonas cavernae</name>
    <dbReference type="NCBI Taxonomy" id="2320861"/>
    <lineage>
        <taxon>Bacteria</taxon>
        <taxon>Pseudomonadati</taxon>
        <taxon>Pseudomonadota</taxon>
        <taxon>Alphaproteobacteria</taxon>
        <taxon>Sphingomonadales</taxon>
        <taxon>Sphingomonadaceae</taxon>
        <taxon>Sphingomonas</taxon>
    </lineage>
</organism>
<accession>A0A418WRK1</accession>
<feature type="transmembrane region" description="Helical" evidence="7">
    <location>
        <begin position="53"/>
        <end position="72"/>
    </location>
</feature>
<comment type="caution">
    <text evidence="8">The sequence shown here is derived from an EMBL/GenBank/DDBJ whole genome shotgun (WGS) entry which is preliminary data.</text>
</comment>
<feature type="transmembrane region" description="Helical" evidence="7">
    <location>
        <begin position="193"/>
        <end position="215"/>
    </location>
</feature>
<dbReference type="Proteomes" id="UP000286100">
    <property type="component" value="Unassembled WGS sequence"/>
</dbReference>
<evidence type="ECO:0000256" key="3">
    <source>
        <dbReference type="ARBA" id="ARBA00022692"/>
    </source>
</evidence>
<proteinExistence type="predicted"/>
<comment type="subcellular location">
    <subcellularLocation>
        <location evidence="1">Cell membrane</location>
        <topology evidence="1">Multi-pass membrane protein</topology>
    </subcellularLocation>
</comment>
<protein>
    <submittedName>
        <fullName evidence="8">Lipopolysaccharide biosynthesis protein</fullName>
    </submittedName>
</protein>
<evidence type="ECO:0000256" key="1">
    <source>
        <dbReference type="ARBA" id="ARBA00004651"/>
    </source>
</evidence>
<evidence type="ECO:0000313" key="8">
    <source>
        <dbReference type="EMBL" id="RJF93888.1"/>
    </source>
</evidence>
<feature type="transmembrane region" description="Helical" evidence="7">
    <location>
        <begin position="167"/>
        <end position="187"/>
    </location>
</feature>
<feature type="transmembrane region" description="Helical" evidence="7">
    <location>
        <begin position="324"/>
        <end position="349"/>
    </location>
</feature>
<keyword evidence="4 7" id="KW-1133">Transmembrane helix</keyword>
<feature type="transmembrane region" description="Helical" evidence="7">
    <location>
        <begin position="135"/>
        <end position="155"/>
    </location>
</feature>
<feature type="transmembrane region" description="Helical" evidence="7">
    <location>
        <begin position="102"/>
        <end position="129"/>
    </location>
</feature>
<gene>
    <name evidence="8" type="ORF">D3876_06285</name>
</gene>
<feature type="transmembrane region" description="Helical" evidence="7">
    <location>
        <begin position="387"/>
        <end position="408"/>
    </location>
</feature>
<keyword evidence="9" id="KW-1185">Reference proteome</keyword>